<proteinExistence type="predicted"/>
<comment type="caution">
    <text evidence="2">The sequence shown here is derived from an EMBL/GenBank/DDBJ whole genome shotgun (WGS) entry which is preliminary data.</text>
</comment>
<evidence type="ECO:0000313" key="3">
    <source>
        <dbReference type="Proteomes" id="UP000298061"/>
    </source>
</evidence>
<dbReference type="Proteomes" id="UP000298061">
    <property type="component" value="Unassembled WGS sequence"/>
</dbReference>
<feature type="region of interest" description="Disordered" evidence="1">
    <location>
        <begin position="1"/>
        <end position="159"/>
    </location>
</feature>
<evidence type="ECO:0000256" key="1">
    <source>
        <dbReference type="SAM" id="MobiDB-lite"/>
    </source>
</evidence>
<feature type="compositionally biased region" description="Low complexity" evidence="1">
    <location>
        <begin position="99"/>
        <end position="113"/>
    </location>
</feature>
<dbReference type="EMBL" id="SFCI01000555">
    <property type="protein sequence ID" value="TFY79131.1"/>
    <property type="molecule type" value="Genomic_DNA"/>
</dbReference>
<feature type="compositionally biased region" description="Polar residues" evidence="1">
    <location>
        <begin position="1"/>
        <end position="17"/>
    </location>
</feature>
<keyword evidence="3" id="KW-1185">Reference proteome</keyword>
<reference evidence="2 3" key="1">
    <citation type="submission" date="2019-02" db="EMBL/GenBank/DDBJ databases">
        <title>Genome sequencing of the rare red list fungi Hericium alpestre (H. flagellum).</title>
        <authorList>
            <person name="Buettner E."/>
            <person name="Kellner H."/>
        </authorList>
    </citation>
    <scope>NUCLEOTIDE SEQUENCE [LARGE SCALE GENOMIC DNA]</scope>
    <source>
        <strain evidence="2 3">DSM 108284</strain>
    </source>
</reference>
<protein>
    <submittedName>
        <fullName evidence="2">Uncharacterized protein</fullName>
    </submittedName>
</protein>
<feature type="compositionally biased region" description="Polar residues" evidence="1">
    <location>
        <begin position="66"/>
        <end position="86"/>
    </location>
</feature>
<accession>A0A4Y9ZYU9</accession>
<evidence type="ECO:0000313" key="2">
    <source>
        <dbReference type="EMBL" id="TFY79131.1"/>
    </source>
</evidence>
<gene>
    <name evidence="2" type="ORF">EWM64_g4881</name>
</gene>
<dbReference type="AlphaFoldDB" id="A0A4Y9ZYU9"/>
<sequence length="209" mass="21436">MAAEITKSNSPTLSLDNDTVAKDNTAALNPAPAVGDKRAAISAPTVPATNSTTDEKPAPVLKSVSLPASSMLKSVSLPMPSTSKSGSLPAPSVPKPKHASPSAPSAPQPKTASLPTLSAPKSDSPPVHKNLPRQPEQLPIPTALGGDDHNNDGSPEDVFNDAWVTCKSASHVVENVACLPSPIQVSQAAADEEIPCIMLTKDAEDDSQC</sequence>
<organism evidence="2 3">
    <name type="scientific">Hericium alpestre</name>
    <dbReference type="NCBI Taxonomy" id="135208"/>
    <lineage>
        <taxon>Eukaryota</taxon>
        <taxon>Fungi</taxon>
        <taxon>Dikarya</taxon>
        <taxon>Basidiomycota</taxon>
        <taxon>Agaricomycotina</taxon>
        <taxon>Agaricomycetes</taxon>
        <taxon>Russulales</taxon>
        <taxon>Hericiaceae</taxon>
        <taxon>Hericium</taxon>
    </lineage>
</organism>
<name>A0A4Y9ZYU9_9AGAM</name>